<proteinExistence type="predicted"/>
<feature type="non-terminal residue" evidence="2">
    <location>
        <position position="197"/>
    </location>
</feature>
<gene>
    <name evidence="2" type="ORF">TBRA_LOCUS1232</name>
</gene>
<evidence type="ECO:0000256" key="1">
    <source>
        <dbReference type="SAM" id="MobiDB-lite"/>
    </source>
</evidence>
<dbReference type="OrthoDB" id="10689494at2759"/>
<dbReference type="AlphaFoldDB" id="A0A6H5HXY1"/>
<accession>A0A6H5HXY1</accession>
<keyword evidence="3" id="KW-1185">Reference proteome</keyword>
<evidence type="ECO:0000313" key="3">
    <source>
        <dbReference type="Proteomes" id="UP000479190"/>
    </source>
</evidence>
<evidence type="ECO:0000313" key="2">
    <source>
        <dbReference type="EMBL" id="CAB0029156.1"/>
    </source>
</evidence>
<reference evidence="2 3" key="1">
    <citation type="submission" date="2020-02" db="EMBL/GenBank/DDBJ databases">
        <authorList>
            <person name="Ferguson B K."/>
        </authorList>
    </citation>
    <scope>NUCLEOTIDE SEQUENCE [LARGE SCALE GENOMIC DNA]</scope>
</reference>
<feature type="compositionally biased region" description="Basic residues" evidence="1">
    <location>
        <begin position="1"/>
        <end position="11"/>
    </location>
</feature>
<feature type="region of interest" description="Disordered" evidence="1">
    <location>
        <begin position="1"/>
        <end position="23"/>
    </location>
</feature>
<sequence length="197" mass="22144">MKHGNYTKHRVRTADRNRRGQVDTVVTIEQTPEVKKRKVTKKKVTKQKGKKQQVVETVTVEEEGKAPITTVHEAPEAEIEFDEASGIIPSIEYAQPTETEEVKVETVVTIEQTPEGKEKKVTKKKVTKQKGKKQQVVETVTVEEEGKAPITTVHEAPEAVIEFDETTGIIPSIEYAQLTETEEVKEDIVVTIEQTPE</sequence>
<dbReference type="EMBL" id="CADCXV010000262">
    <property type="protein sequence ID" value="CAB0029156.1"/>
    <property type="molecule type" value="Genomic_DNA"/>
</dbReference>
<feature type="compositionally biased region" description="Basic and acidic residues" evidence="1">
    <location>
        <begin position="12"/>
        <end position="21"/>
    </location>
</feature>
<dbReference type="Proteomes" id="UP000479190">
    <property type="component" value="Unassembled WGS sequence"/>
</dbReference>
<organism evidence="2 3">
    <name type="scientific">Trichogramma brassicae</name>
    <dbReference type="NCBI Taxonomy" id="86971"/>
    <lineage>
        <taxon>Eukaryota</taxon>
        <taxon>Metazoa</taxon>
        <taxon>Ecdysozoa</taxon>
        <taxon>Arthropoda</taxon>
        <taxon>Hexapoda</taxon>
        <taxon>Insecta</taxon>
        <taxon>Pterygota</taxon>
        <taxon>Neoptera</taxon>
        <taxon>Endopterygota</taxon>
        <taxon>Hymenoptera</taxon>
        <taxon>Apocrita</taxon>
        <taxon>Proctotrupomorpha</taxon>
        <taxon>Chalcidoidea</taxon>
        <taxon>Trichogrammatidae</taxon>
        <taxon>Trichogramma</taxon>
    </lineage>
</organism>
<name>A0A6H5HXY1_9HYME</name>
<protein>
    <submittedName>
        <fullName evidence="2">Uncharacterized protein</fullName>
    </submittedName>
</protein>